<keyword evidence="3" id="KW-1185">Reference proteome</keyword>
<protein>
    <submittedName>
        <fullName evidence="2">Putative PAS/PAC sensor protein</fullName>
    </submittedName>
</protein>
<dbReference type="RefSeq" id="WP_007063463.1">
    <property type="nucleotide sequence ID" value="NZ_ACVI01000117.1"/>
</dbReference>
<dbReference type="Gene3D" id="3.40.50.10660">
    <property type="entry name" value="PrpR receptor domain-like"/>
    <property type="match status" value="1"/>
</dbReference>
<name>C6Q0L1_9CLOT</name>
<reference evidence="2 3" key="1">
    <citation type="submission" date="2009-06" db="EMBL/GenBank/DDBJ databases">
        <title>The draft genome of Clostridium carboxidivorans P7.</title>
        <authorList>
            <consortium name="US DOE Joint Genome Institute (JGI-PGF)"/>
            <person name="Lucas S."/>
            <person name="Copeland A."/>
            <person name="Lapidus A."/>
            <person name="Glavina del Rio T."/>
            <person name="Tice H."/>
            <person name="Bruce D."/>
            <person name="Goodwin L."/>
            <person name="Pitluck S."/>
            <person name="Larimer F."/>
            <person name="Land M.L."/>
            <person name="Hauser L."/>
            <person name="Hemme C.L."/>
        </authorList>
    </citation>
    <scope>NUCLEOTIDE SEQUENCE [LARGE SCALE GENOMIC DNA]</scope>
    <source>
        <strain evidence="2 3">P7</strain>
    </source>
</reference>
<dbReference type="AlphaFoldDB" id="C6Q0L1"/>
<dbReference type="GO" id="GO:0003677">
    <property type="term" value="F:DNA binding"/>
    <property type="evidence" value="ECO:0007669"/>
    <property type="project" value="InterPro"/>
</dbReference>
<dbReference type="eggNOG" id="COG3829">
    <property type="taxonomic scope" value="Bacteria"/>
</dbReference>
<evidence type="ECO:0000259" key="1">
    <source>
        <dbReference type="PROSITE" id="PS50112"/>
    </source>
</evidence>
<dbReference type="GO" id="GO:0005524">
    <property type="term" value="F:ATP binding"/>
    <property type="evidence" value="ECO:0007669"/>
    <property type="project" value="InterPro"/>
</dbReference>
<dbReference type="EMBL" id="ACVI01000117">
    <property type="protein sequence ID" value="EET84981.1"/>
    <property type="molecule type" value="Genomic_DNA"/>
</dbReference>
<dbReference type="Gene3D" id="3.30.450.20">
    <property type="entry name" value="PAS domain"/>
    <property type="match status" value="1"/>
</dbReference>
<dbReference type="Gene3D" id="3.40.50.2300">
    <property type="match status" value="1"/>
</dbReference>
<dbReference type="InterPro" id="IPR010524">
    <property type="entry name" value="Sig_transdc_resp-reg_PrpR_N"/>
</dbReference>
<dbReference type="GO" id="GO:0000156">
    <property type="term" value="F:phosphorelay response regulator activity"/>
    <property type="evidence" value="ECO:0007669"/>
    <property type="project" value="InterPro"/>
</dbReference>
<dbReference type="PROSITE" id="PS50112">
    <property type="entry name" value="PAS"/>
    <property type="match status" value="1"/>
</dbReference>
<evidence type="ECO:0000313" key="3">
    <source>
        <dbReference type="Proteomes" id="UP000004198"/>
    </source>
</evidence>
<sequence>MNNDIIILSSSTDFTKKYRNLLKKKNLNYPIFEATGDKTLEIGIKYIAQGTKVIITRGNNLAILRKNLNAVLIDVRYTYEDVYFSLEKAKQYSDKIAYFGFGLAHAVASKFKNISGEDFLLVKPDSVANIDEMVKKLSEQGIDVFIGGITVAKAAKKYGVKNIMIQVDEVSLEIALDDAIFSLNFELERKKNYETIKQILNSTAEGIIGIDQNSEITYINNRAKKLLTDKNNNLLIEQILNLSKLKDTVKYGHAAYNELLEIGNTSLVLSSRPIKIDDNIFGAVVTIQKSDYIQTAEKEIRKKLNAKGHIAKKTFDDIIGKSQILATSIKKD</sequence>
<dbReference type="SUPFAM" id="SSF159800">
    <property type="entry name" value="PrpR receptor domain-like"/>
    <property type="match status" value="1"/>
</dbReference>
<comment type="caution">
    <text evidence="2">The sequence shown here is derived from an EMBL/GenBank/DDBJ whole genome shotgun (WGS) entry which is preliminary data.</text>
</comment>
<accession>C6Q0L1</accession>
<organism evidence="2 3">
    <name type="scientific">Clostridium carboxidivorans P7</name>
    <dbReference type="NCBI Taxonomy" id="536227"/>
    <lineage>
        <taxon>Bacteria</taxon>
        <taxon>Bacillati</taxon>
        <taxon>Bacillota</taxon>
        <taxon>Clostridia</taxon>
        <taxon>Eubacteriales</taxon>
        <taxon>Clostridiaceae</taxon>
        <taxon>Clostridium</taxon>
    </lineage>
</organism>
<dbReference type="Pfam" id="PF06506">
    <property type="entry name" value="PrpR_N"/>
    <property type="match status" value="1"/>
</dbReference>
<proteinExistence type="predicted"/>
<dbReference type="Proteomes" id="UP000004198">
    <property type="component" value="Unassembled WGS sequence"/>
</dbReference>
<feature type="domain" description="PAS" evidence="1">
    <location>
        <begin position="192"/>
        <end position="227"/>
    </location>
</feature>
<dbReference type="InterPro" id="IPR000014">
    <property type="entry name" value="PAS"/>
</dbReference>
<evidence type="ECO:0000313" key="2">
    <source>
        <dbReference type="EMBL" id="EET84981.1"/>
    </source>
</evidence>
<gene>
    <name evidence="2" type="ORF">CcarbDRAFT_4578</name>
</gene>
<dbReference type="STRING" id="536227.Ccar_16980"/>